<evidence type="ECO:0000256" key="5">
    <source>
        <dbReference type="ARBA" id="ARBA00022927"/>
    </source>
</evidence>
<evidence type="ECO:0000313" key="8">
    <source>
        <dbReference type="EMBL" id="KAJ0981573.1"/>
    </source>
</evidence>
<evidence type="ECO:0000259" key="7">
    <source>
        <dbReference type="PROSITE" id="PS51322"/>
    </source>
</evidence>
<keyword evidence="6" id="KW-0175">Coiled coil</keyword>
<dbReference type="InterPro" id="IPR017916">
    <property type="entry name" value="SB_dom"/>
</dbReference>
<dbReference type="Gene3D" id="3.10.110.10">
    <property type="entry name" value="Ubiquitin Conjugating Enzyme"/>
    <property type="match status" value="1"/>
</dbReference>
<organism evidence="8 9">
    <name type="scientific">Dioscorea zingiberensis</name>
    <dbReference type="NCBI Taxonomy" id="325984"/>
    <lineage>
        <taxon>Eukaryota</taxon>
        <taxon>Viridiplantae</taxon>
        <taxon>Streptophyta</taxon>
        <taxon>Embryophyta</taxon>
        <taxon>Tracheophyta</taxon>
        <taxon>Spermatophyta</taxon>
        <taxon>Magnoliopsida</taxon>
        <taxon>Liliopsida</taxon>
        <taxon>Dioscoreales</taxon>
        <taxon>Dioscoreaceae</taxon>
        <taxon>Dioscorea</taxon>
    </lineage>
</organism>
<dbReference type="Pfam" id="PF09454">
    <property type="entry name" value="Vps23_core"/>
    <property type="match status" value="1"/>
</dbReference>
<dbReference type="EMBL" id="JAGGNH010000002">
    <property type="protein sequence ID" value="KAJ0981573.1"/>
    <property type="molecule type" value="Genomic_DNA"/>
</dbReference>
<feature type="domain" description="UEV" evidence="7">
    <location>
        <begin position="19"/>
        <end position="165"/>
    </location>
</feature>
<dbReference type="GO" id="GO:0015031">
    <property type="term" value="P:protein transport"/>
    <property type="evidence" value="ECO:0007669"/>
    <property type="project" value="UniProtKB-KW"/>
</dbReference>
<dbReference type="GO" id="GO:0043130">
    <property type="term" value="F:ubiquitin binding"/>
    <property type="evidence" value="ECO:0007669"/>
    <property type="project" value="TreeGrafter"/>
</dbReference>
<name>A0A9D5HM81_9LILI</name>
<sequence length="334" mass="37871">MVPVVLRPSSSTEFIESALSGTGMRSLSYKHQKLKWLIRQHLLSLLEDFPTFTPSKDTYVHNDGTVVWLLNVTGYLTVPPSKLPVLITIWLQEKYPYSAPQVYISSHSAAKIDHHHPFIDPASSGSTHCPYLETWKYPGSNLSGLTRELVQVLSTCTPYPGPGETYTSVPLTERDTVVELLVGLVHHDKGCFRAQIEGDIEHFSGLQNMLRERAQTLDLVMQELENEWMNLKIAIICIVTDADQLRKWLGGLHTPFSFPVDDHVDQFVEPVDERSKCLTEREAADRAIDDVMEVMGQALEEEGIIIDIKGYLKQCRTLAREQFFHRALIIKLET</sequence>
<proteinExistence type="inferred from homology"/>
<dbReference type="GO" id="GO:0000813">
    <property type="term" value="C:ESCRT I complex"/>
    <property type="evidence" value="ECO:0007669"/>
    <property type="project" value="TreeGrafter"/>
</dbReference>
<accession>A0A9D5HM81</accession>
<dbReference type="GO" id="GO:0008333">
    <property type="term" value="P:endosome to lysosome transport"/>
    <property type="evidence" value="ECO:0007669"/>
    <property type="project" value="TreeGrafter"/>
</dbReference>
<dbReference type="Gene3D" id="6.10.140.820">
    <property type="match status" value="1"/>
</dbReference>
<dbReference type="Proteomes" id="UP001085076">
    <property type="component" value="Miscellaneous, Linkage group lg02"/>
</dbReference>
<dbReference type="CDD" id="cd11685">
    <property type="entry name" value="UEV_TSG101-like"/>
    <property type="match status" value="1"/>
</dbReference>
<dbReference type="Pfam" id="PF05743">
    <property type="entry name" value="UEV"/>
    <property type="match status" value="1"/>
</dbReference>
<reference evidence="8" key="1">
    <citation type="submission" date="2021-03" db="EMBL/GenBank/DDBJ databases">
        <authorList>
            <person name="Li Z."/>
            <person name="Yang C."/>
        </authorList>
    </citation>
    <scope>NUCLEOTIDE SEQUENCE</scope>
    <source>
        <strain evidence="8">Dzin_1.0</strain>
        <tissue evidence="8">Leaf</tissue>
    </source>
</reference>
<dbReference type="SUPFAM" id="SSF140111">
    <property type="entry name" value="Endosomal sorting complex assembly domain"/>
    <property type="match status" value="1"/>
</dbReference>
<dbReference type="InterPro" id="IPR037202">
    <property type="entry name" value="ESCRT_assembly_dom"/>
</dbReference>
<comment type="subcellular location">
    <subcellularLocation>
        <location evidence="1">Endosome</location>
    </subcellularLocation>
</comment>
<dbReference type="SUPFAM" id="SSF54495">
    <property type="entry name" value="UBC-like"/>
    <property type="match status" value="1"/>
</dbReference>
<comment type="caution">
    <text evidence="8">The sequence shown here is derived from an EMBL/GenBank/DDBJ whole genome shotgun (WGS) entry which is preliminary data.</text>
</comment>
<dbReference type="PANTHER" id="PTHR23306:SF21">
    <property type="entry name" value="UBIQUITIN-CONJUGATING ENZYME_RWD-LIKE PROTEIN"/>
    <property type="match status" value="1"/>
</dbReference>
<dbReference type="InterPro" id="IPR008883">
    <property type="entry name" value="UEV_N"/>
</dbReference>
<dbReference type="InterPro" id="IPR016135">
    <property type="entry name" value="UBQ-conjugating_enzyme/RWD"/>
</dbReference>
<evidence type="ECO:0000256" key="6">
    <source>
        <dbReference type="ARBA" id="ARBA00023054"/>
    </source>
</evidence>
<evidence type="ECO:0000313" key="9">
    <source>
        <dbReference type="Proteomes" id="UP001085076"/>
    </source>
</evidence>
<evidence type="ECO:0000256" key="1">
    <source>
        <dbReference type="ARBA" id="ARBA00004177"/>
    </source>
</evidence>
<evidence type="ECO:0000256" key="4">
    <source>
        <dbReference type="ARBA" id="ARBA00022753"/>
    </source>
</evidence>
<protein>
    <recommendedName>
        <fullName evidence="7">UEV domain-containing protein</fullName>
    </recommendedName>
</protein>
<dbReference type="PROSITE" id="PS51322">
    <property type="entry name" value="UEV"/>
    <property type="match status" value="1"/>
</dbReference>
<keyword evidence="3" id="KW-0813">Transport</keyword>
<dbReference type="OrthoDB" id="306304at2759"/>
<keyword evidence="5" id="KW-0653">Protein transport</keyword>
<keyword evidence="4" id="KW-0967">Endosome</keyword>
<dbReference type="InterPro" id="IPR052070">
    <property type="entry name" value="ESCRT-I_UEV_domain"/>
</dbReference>
<evidence type="ECO:0000256" key="2">
    <source>
        <dbReference type="ARBA" id="ARBA00009594"/>
    </source>
</evidence>
<keyword evidence="9" id="KW-1185">Reference proteome</keyword>
<dbReference type="AlphaFoldDB" id="A0A9D5HM81"/>
<comment type="similarity">
    <text evidence="2">Belongs to the ubiquitin-conjugating enzyme family. UEV subfamily.</text>
</comment>
<evidence type="ECO:0000256" key="3">
    <source>
        <dbReference type="ARBA" id="ARBA00022448"/>
    </source>
</evidence>
<gene>
    <name evidence="8" type="ORF">J5N97_009828</name>
</gene>
<reference evidence="8" key="2">
    <citation type="journal article" date="2022" name="Hortic Res">
        <title>The genome of Dioscorea zingiberensis sheds light on the biosynthesis, origin and evolution of the medicinally important diosgenin saponins.</title>
        <authorList>
            <person name="Li Y."/>
            <person name="Tan C."/>
            <person name="Li Z."/>
            <person name="Guo J."/>
            <person name="Li S."/>
            <person name="Chen X."/>
            <person name="Wang C."/>
            <person name="Dai X."/>
            <person name="Yang H."/>
            <person name="Song W."/>
            <person name="Hou L."/>
            <person name="Xu J."/>
            <person name="Tong Z."/>
            <person name="Xu A."/>
            <person name="Yuan X."/>
            <person name="Wang W."/>
            <person name="Yang Q."/>
            <person name="Chen L."/>
            <person name="Sun Z."/>
            <person name="Wang K."/>
            <person name="Pan B."/>
            <person name="Chen J."/>
            <person name="Bao Y."/>
            <person name="Liu F."/>
            <person name="Qi X."/>
            <person name="Gang D.R."/>
            <person name="Wen J."/>
            <person name="Li J."/>
        </authorList>
    </citation>
    <scope>NUCLEOTIDE SEQUENCE</scope>
    <source>
        <strain evidence="8">Dzin_1.0</strain>
    </source>
</reference>
<dbReference type="PANTHER" id="PTHR23306">
    <property type="entry name" value="TUMOR SUSCEPTIBILITY GENE 101 PROTEIN-RELATED"/>
    <property type="match status" value="1"/>
</dbReference>